<dbReference type="EMBL" id="VIVK01000001">
    <property type="protein sequence ID" value="TWD79793.1"/>
    <property type="molecule type" value="Genomic_DNA"/>
</dbReference>
<dbReference type="SMART" id="SM00028">
    <property type="entry name" value="TPR"/>
    <property type="match status" value="6"/>
</dbReference>
<dbReference type="PANTHER" id="PTHR47691">
    <property type="entry name" value="REGULATOR-RELATED"/>
    <property type="match status" value="1"/>
</dbReference>
<name>A0A561BLT5_9ACTN</name>
<accession>A0A561BLT5</accession>
<organism evidence="2 3">
    <name type="scientific">Kribbella amoyensis</name>
    <dbReference type="NCBI Taxonomy" id="996641"/>
    <lineage>
        <taxon>Bacteria</taxon>
        <taxon>Bacillati</taxon>
        <taxon>Actinomycetota</taxon>
        <taxon>Actinomycetes</taxon>
        <taxon>Propionibacteriales</taxon>
        <taxon>Kribbellaceae</taxon>
        <taxon>Kribbella</taxon>
    </lineage>
</organism>
<proteinExistence type="predicted"/>
<dbReference type="Proteomes" id="UP000318380">
    <property type="component" value="Unassembled WGS sequence"/>
</dbReference>
<keyword evidence="3" id="KW-1185">Reference proteome</keyword>
<dbReference type="Gene3D" id="1.25.40.10">
    <property type="entry name" value="Tetratricopeptide repeat domain"/>
    <property type="match status" value="2"/>
</dbReference>
<evidence type="ECO:0000313" key="2">
    <source>
        <dbReference type="EMBL" id="TWD79793.1"/>
    </source>
</evidence>
<dbReference type="Gene3D" id="3.40.50.300">
    <property type="entry name" value="P-loop containing nucleotide triphosphate hydrolases"/>
    <property type="match status" value="1"/>
</dbReference>
<gene>
    <name evidence="2" type="ORF">FB561_0859</name>
</gene>
<keyword evidence="1" id="KW-0802">TPR repeat</keyword>
<feature type="repeat" description="TPR" evidence="1">
    <location>
        <begin position="557"/>
        <end position="590"/>
    </location>
</feature>
<evidence type="ECO:0000256" key="1">
    <source>
        <dbReference type="PROSITE-ProRule" id="PRU00339"/>
    </source>
</evidence>
<dbReference type="SUPFAM" id="SSF52540">
    <property type="entry name" value="P-loop containing nucleoside triphosphate hydrolases"/>
    <property type="match status" value="1"/>
</dbReference>
<dbReference type="InterPro" id="IPR019734">
    <property type="entry name" value="TPR_rpt"/>
</dbReference>
<dbReference type="GO" id="GO:0043531">
    <property type="term" value="F:ADP binding"/>
    <property type="evidence" value="ECO:0007669"/>
    <property type="project" value="InterPro"/>
</dbReference>
<dbReference type="SUPFAM" id="SSF48452">
    <property type="entry name" value="TPR-like"/>
    <property type="match status" value="2"/>
</dbReference>
<dbReference type="PROSITE" id="PS50005">
    <property type="entry name" value="TPR"/>
    <property type="match status" value="1"/>
</dbReference>
<dbReference type="InterPro" id="IPR011990">
    <property type="entry name" value="TPR-like_helical_dom_sf"/>
</dbReference>
<dbReference type="AlphaFoldDB" id="A0A561BLT5"/>
<dbReference type="Pfam" id="PF13424">
    <property type="entry name" value="TPR_12"/>
    <property type="match status" value="2"/>
</dbReference>
<comment type="caution">
    <text evidence="2">The sequence shown here is derived from an EMBL/GenBank/DDBJ whole genome shotgun (WGS) entry which is preliminary data.</text>
</comment>
<dbReference type="InterPro" id="IPR027417">
    <property type="entry name" value="P-loop_NTPase"/>
</dbReference>
<dbReference type="PANTHER" id="PTHR47691:SF3">
    <property type="entry name" value="HTH-TYPE TRANSCRIPTIONAL REGULATOR RV0890C-RELATED"/>
    <property type="match status" value="1"/>
</dbReference>
<sequence length="850" mass="92351">MGRTGRTAPPEPGGARTVDELAARLRALHNWSGVSYREIHRRVLAARRQRGTAELPAYNTVYRCLQPQRSRLDVELVVDIAAVLLQDESLVAPWRQAHQVVVGRAADAAIVSVTDSIPAAPALFVGRSAEVADLLAACESGTTQFVLGGMAGVGKTQLARYVAHRLLDAGLGNELQLAVDLRGFDPQRPPADPAAVLDGFLRRLGVPGSQVHCLDLAGRVRRFRQLMADRKAIVLLDNAATEDQVWPLLSASPHCVTLVTSRYQLCGPPDVRSLALDVFSPGESLELLSGVVGERAIADDPVTAARIARLVGHLPLALAVVAGRVTESADWSLRDHLERLTEHRERLRLDGGVEPALALSYEALPSERRQLLRLLALHPGRDFDSYAAAALSAQSREEVLHDLAELVRASLVQPGAPGRFVLHDLVRVFAADRSRDEDPGSLRREALTRLLDHYRWTAAQAAAGYAPHEGSHRVMVVNPGTGYPPVETREEAKAWLDAERANLVAVVRAAADSGRPGPVTDISTVVHYYLDTSGYFREAELMHDCAVAVADDDTALSRAWNNLGCVYWRLGRYADGRDCYQRALELTRRTGNRVGTGKCLGNVALGHFRLGRYPEAIDCYRQALAILEEEGETLISSASTTRGGLGWGLLRIGRYAEALAEFAQGLETARLLGENTFEEAYALTNVGIAHEHLGCLPKATEYGVAALALSRRLGFRSGESDSLNLLGRIRLAEFDPSAAVEYQQRALELTIDTGNRSLGVEIRNDLGASLCAAGRFGEALEEHRLALVVADSLEDRYEIARAHRGLAEALDRRGEDGAEHVRLASALFVEMGTPEGRRTAGAPAKGRRRD</sequence>
<reference evidence="2 3" key="1">
    <citation type="submission" date="2019-06" db="EMBL/GenBank/DDBJ databases">
        <title>Sequencing the genomes of 1000 actinobacteria strains.</title>
        <authorList>
            <person name="Klenk H.-P."/>
        </authorList>
    </citation>
    <scope>NUCLEOTIDE SEQUENCE [LARGE SCALE GENOMIC DNA]</scope>
    <source>
        <strain evidence="2 3">DSM 24683</strain>
    </source>
</reference>
<protein>
    <submittedName>
        <fullName evidence="2">Tetratricopeptide (TPR) repeat protein</fullName>
    </submittedName>
</protein>
<evidence type="ECO:0000313" key="3">
    <source>
        <dbReference type="Proteomes" id="UP000318380"/>
    </source>
</evidence>
<dbReference type="PRINTS" id="PR00364">
    <property type="entry name" value="DISEASERSIST"/>
</dbReference>